<organism evidence="3 4">
    <name type="scientific">Microbulbifer epialgicus</name>
    <dbReference type="NCBI Taxonomy" id="393907"/>
    <lineage>
        <taxon>Bacteria</taxon>
        <taxon>Pseudomonadati</taxon>
        <taxon>Pseudomonadota</taxon>
        <taxon>Gammaproteobacteria</taxon>
        <taxon>Cellvibrionales</taxon>
        <taxon>Microbulbiferaceae</taxon>
        <taxon>Microbulbifer</taxon>
    </lineage>
</organism>
<evidence type="ECO:0000313" key="4">
    <source>
        <dbReference type="Proteomes" id="UP001569428"/>
    </source>
</evidence>
<dbReference type="InterPro" id="IPR002925">
    <property type="entry name" value="Dienelactn_hydro"/>
</dbReference>
<protein>
    <submittedName>
        <fullName evidence="3">Dienelactone hydrolase family protein</fullName>
        <ecNumber evidence="3">3.1.-.-</ecNumber>
    </submittedName>
</protein>
<evidence type="ECO:0000259" key="2">
    <source>
        <dbReference type="Pfam" id="PF01738"/>
    </source>
</evidence>
<keyword evidence="1 3" id="KW-0378">Hydrolase</keyword>
<dbReference type="GO" id="GO:0016787">
    <property type="term" value="F:hydrolase activity"/>
    <property type="evidence" value="ECO:0007669"/>
    <property type="project" value="UniProtKB-KW"/>
</dbReference>
<dbReference type="Proteomes" id="UP001569428">
    <property type="component" value="Unassembled WGS sequence"/>
</dbReference>
<feature type="domain" description="Dienelactone hydrolase" evidence="2">
    <location>
        <begin position="17"/>
        <end position="196"/>
    </location>
</feature>
<sequence length="214" mass="22790">MQSRVIALAAEGKTLNASLTLPQDARALVIFAHGSGSSRTSPRNIAVAGKLNDAGFATLLFDLLSADESRADAATCEYRFDIDLSARRLVEVVDWAAHDESTRKLQVGLFGASTGAAVALVAAAERPSLVNAVVSRGGRPDLAGADLSLVKAPTLLLVGGDDKQVLELNKEALTHMVNGPRLQIIPHASHLFEEPGTMDEVVRLTTRWFRANLI</sequence>
<comment type="caution">
    <text evidence="3">The sequence shown here is derived from an EMBL/GenBank/DDBJ whole genome shotgun (WGS) entry which is preliminary data.</text>
</comment>
<dbReference type="Gene3D" id="3.40.50.1820">
    <property type="entry name" value="alpha/beta hydrolase"/>
    <property type="match status" value="1"/>
</dbReference>
<gene>
    <name evidence="3" type="ORF">ACCI49_01750</name>
</gene>
<dbReference type="SUPFAM" id="SSF53474">
    <property type="entry name" value="alpha/beta-Hydrolases"/>
    <property type="match status" value="1"/>
</dbReference>
<accession>A0ABV4NVV7</accession>
<name>A0ABV4NVV7_9GAMM</name>
<dbReference type="PANTHER" id="PTHR22946:SF9">
    <property type="entry name" value="POLYKETIDE TRANSFERASE AF380"/>
    <property type="match status" value="1"/>
</dbReference>
<dbReference type="PANTHER" id="PTHR22946">
    <property type="entry name" value="DIENELACTONE HYDROLASE DOMAIN-CONTAINING PROTEIN-RELATED"/>
    <property type="match status" value="1"/>
</dbReference>
<dbReference type="EC" id="3.1.-.-" evidence="3"/>
<dbReference type="InterPro" id="IPR050261">
    <property type="entry name" value="FrsA_esterase"/>
</dbReference>
<keyword evidence="4" id="KW-1185">Reference proteome</keyword>
<reference evidence="3 4" key="1">
    <citation type="submission" date="2024-08" db="EMBL/GenBank/DDBJ databases">
        <authorList>
            <person name="Ishaq N."/>
        </authorList>
    </citation>
    <scope>NUCLEOTIDE SEQUENCE [LARGE SCALE GENOMIC DNA]</scope>
    <source>
        <strain evidence="3 4">DSM 18651</strain>
    </source>
</reference>
<evidence type="ECO:0000256" key="1">
    <source>
        <dbReference type="ARBA" id="ARBA00022801"/>
    </source>
</evidence>
<proteinExistence type="predicted"/>
<dbReference type="Pfam" id="PF01738">
    <property type="entry name" value="DLH"/>
    <property type="match status" value="1"/>
</dbReference>
<dbReference type="InterPro" id="IPR029058">
    <property type="entry name" value="AB_hydrolase_fold"/>
</dbReference>
<evidence type="ECO:0000313" key="3">
    <source>
        <dbReference type="EMBL" id="MFA0809628.1"/>
    </source>
</evidence>
<dbReference type="EMBL" id="JBGMEK010000002">
    <property type="protein sequence ID" value="MFA0809628.1"/>
    <property type="molecule type" value="Genomic_DNA"/>
</dbReference>
<dbReference type="RefSeq" id="WP_371837246.1">
    <property type="nucleotide sequence ID" value="NZ_JBGMEK010000002.1"/>
</dbReference>